<comment type="caution">
    <text evidence="4">The sequence shown here is derived from an EMBL/GenBank/DDBJ whole genome shotgun (WGS) entry which is preliminary data.</text>
</comment>
<dbReference type="Pfam" id="PF08797">
    <property type="entry name" value="HIRAN"/>
    <property type="match status" value="1"/>
</dbReference>
<evidence type="ECO:0000313" key="5">
    <source>
        <dbReference type="Proteomes" id="UP000434036"/>
    </source>
</evidence>
<dbReference type="RefSeq" id="WP_160624391.1">
    <property type="nucleotide sequence ID" value="NZ_WUUQ01000001.1"/>
</dbReference>
<keyword evidence="2" id="KW-0378">Hydrolase</keyword>
<keyword evidence="5" id="KW-1185">Reference proteome</keyword>
<dbReference type="InterPro" id="IPR014905">
    <property type="entry name" value="HIRAN"/>
</dbReference>
<name>A0A6N8U624_9FIRM</name>
<protein>
    <recommendedName>
        <fullName evidence="3">HIRAN domain-containing protein</fullName>
    </recommendedName>
</protein>
<dbReference type="GO" id="GO:0016818">
    <property type="term" value="F:hydrolase activity, acting on acid anhydrides, in phosphorus-containing anhydrides"/>
    <property type="evidence" value="ECO:0007669"/>
    <property type="project" value="InterPro"/>
</dbReference>
<proteinExistence type="predicted"/>
<dbReference type="EMBL" id="WUUQ01000001">
    <property type="protein sequence ID" value="MXQ72955.1"/>
    <property type="molecule type" value="Genomic_DNA"/>
</dbReference>
<dbReference type="AlphaFoldDB" id="A0A6N8U624"/>
<feature type="domain" description="HIRAN" evidence="3">
    <location>
        <begin position="5"/>
        <end position="56"/>
    </location>
</feature>
<evidence type="ECO:0000259" key="3">
    <source>
        <dbReference type="Pfam" id="PF08797"/>
    </source>
</evidence>
<reference evidence="4 5" key="1">
    <citation type="submission" date="2019-12" db="EMBL/GenBank/DDBJ databases">
        <authorList>
            <person name="Yang R."/>
        </authorList>
    </citation>
    <scope>NUCLEOTIDE SEQUENCE [LARGE SCALE GENOMIC DNA]</scope>
    <source>
        <strain evidence="4 5">DONG20-135</strain>
    </source>
</reference>
<keyword evidence="1" id="KW-0479">Metal-binding</keyword>
<dbReference type="Gene3D" id="3.30.70.2330">
    <property type="match status" value="1"/>
</dbReference>
<evidence type="ECO:0000313" key="4">
    <source>
        <dbReference type="EMBL" id="MXQ72955.1"/>
    </source>
</evidence>
<dbReference type="GO" id="GO:0003676">
    <property type="term" value="F:nucleic acid binding"/>
    <property type="evidence" value="ECO:0007669"/>
    <property type="project" value="InterPro"/>
</dbReference>
<accession>A0A6N8U624</accession>
<dbReference type="GO" id="GO:0008270">
    <property type="term" value="F:zinc ion binding"/>
    <property type="evidence" value="ECO:0007669"/>
    <property type="project" value="InterPro"/>
</dbReference>
<evidence type="ECO:0000256" key="2">
    <source>
        <dbReference type="ARBA" id="ARBA00022801"/>
    </source>
</evidence>
<sequence>MRLITITGIEHYFGQEIFRPGQTLILKKDLDNSYDSEAIQAELETGVKVGYVANSIHTVARGSHSAGRIYEIINDRQPVKILCILYNCVIAELDL</sequence>
<gene>
    <name evidence="4" type="ORF">GSF08_03260</name>
</gene>
<evidence type="ECO:0000256" key="1">
    <source>
        <dbReference type="ARBA" id="ARBA00022723"/>
    </source>
</evidence>
<reference evidence="4 5" key="2">
    <citation type="submission" date="2020-01" db="EMBL/GenBank/DDBJ databases">
        <title>Clostridiaceae sp. nov. isolated from the gut of human by culturomics.</title>
        <authorList>
            <person name="Chang Y."/>
        </authorList>
    </citation>
    <scope>NUCLEOTIDE SEQUENCE [LARGE SCALE GENOMIC DNA]</scope>
    <source>
        <strain evidence="4 5">DONG20-135</strain>
    </source>
</reference>
<organism evidence="4 5">
    <name type="scientific">Copranaerobaculum intestinale</name>
    <dbReference type="NCBI Taxonomy" id="2692629"/>
    <lineage>
        <taxon>Bacteria</taxon>
        <taxon>Bacillati</taxon>
        <taxon>Bacillota</taxon>
        <taxon>Erysipelotrichia</taxon>
        <taxon>Erysipelotrichales</taxon>
        <taxon>Erysipelotrichaceae</taxon>
        <taxon>Copranaerobaculum</taxon>
    </lineage>
</organism>
<dbReference type="Proteomes" id="UP000434036">
    <property type="component" value="Unassembled WGS sequence"/>
</dbReference>